<dbReference type="PANTHER" id="PTHR33048:SF158">
    <property type="entry name" value="MEMBRANE PROTEIN PTH11-LIKE, PUTATIVE-RELATED"/>
    <property type="match status" value="1"/>
</dbReference>
<name>A0AAE0MCC6_9PEZI</name>
<feature type="region of interest" description="Disordered" evidence="6">
    <location>
        <begin position="332"/>
        <end position="365"/>
    </location>
</feature>
<dbReference type="EMBL" id="JAUEDM010000002">
    <property type="protein sequence ID" value="KAK3326508.1"/>
    <property type="molecule type" value="Genomic_DNA"/>
</dbReference>
<feature type="domain" description="Rhodopsin" evidence="8">
    <location>
        <begin position="47"/>
        <end position="286"/>
    </location>
</feature>
<keyword evidence="3 7" id="KW-1133">Transmembrane helix</keyword>
<evidence type="ECO:0000256" key="1">
    <source>
        <dbReference type="ARBA" id="ARBA00004141"/>
    </source>
</evidence>
<dbReference type="GO" id="GO:0016020">
    <property type="term" value="C:membrane"/>
    <property type="evidence" value="ECO:0007669"/>
    <property type="project" value="UniProtKB-SubCell"/>
</dbReference>
<evidence type="ECO:0000256" key="7">
    <source>
        <dbReference type="SAM" id="Phobius"/>
    </source>
</evidence>
<evidence type="ECO:0000313" key="10">
    <source>
        <dbReference type="Proteomes" id="UP001283341"/>
    </source>
</evidence>
<comment type="subcellular location">
    <subcellularLocation>
        <location evidence="1">Membrane</location>
        <topology evidence="1">Multi-pass membrane protein</topology>
    </subcellularLocation>
</comment>
<comment type="similarity">
    <text evidence="5">Belongs to the SAT4 family.</text>
</comment>
<dbReference type="InterPro" id="IPR049326">
    <property type="entry name" value="Rhodopsin_dom_fungi"/>
</dbReference>
<feature type="compositionally biased region" description="Basic and acidic residues" evidence="6">
    <location>
        <begin position="352"/>
        <end position="365"/>
    </location>
</feature>
<protein>
    <recommendedName>
        <fullName evidence="8">Rhodopsin domain-containing protein</fullName>
    </recommendedName>
</protein>
<feature type="transmembrane region" description="Helical" evidence="7">
    <location>
        <begin position="100"/>
        <end position="121"/>
    </location>
</feature>
<keyword evidence="2 7" id="KW-0812">Transmembrane</keyword>
<reference evidence="9" key="1">
    <citation type="journal article" date="2023" name="Mol. Phylogenet. Evol.">
        <title>Genome-scale phylogeny and comparative genomics of the fungal order Sordariales.</title>
        <authorList>
            <person name="Hensen N."/>
            <person name="Bonometti L."/>
            <person name="Westerberg I."/>
            <person name="Brannstrom I.O."/>
            <person name="Guillou S."/>
            <person name="Cros-Aarteil S."/>
            <person name="Calhoun S."/>
            <person name="Haridas S."/>
            <person name="Kuo A."/>
            <person name="Mondo S."/>
            <person name="Pangilinan J."/>
            <person name="Riley R."/>
            <person name="LaButti K."/>
            <person name="Andreopoulos B."/>
            <person name="Lipzen A."/>
            <person name="Chen C."/>
            <person name="Yan M."/>
            <person name="Daum C."/>
            <person name="Ng V."/>
            <person name="Clum A."/>
            <person name="Steindorff A."/>
            <person name="Ohm R.A."/>
            <person name="Martin F."/>
            <person name="Silar P."/>
            <person name="Natvig D.O."/>
            <person name="Lalanne C."/>
            <person name="Gautier V."/>
            <person name="Ament-Velasquez S.L."/>
            <person name="Kruys A."/>
            <person name="Hutchinson M.I."/>
            <person name="Powell A.J."/>
            <person name="Barry K."/>
            <person name="Miller A.N."/>
            <person name="Grigoriev I.V."/>
            <person name="Debuchy R."/>
            <person name="Gladieux P."/>
            <person name="Hiltunen Thoren M."/>
            <person name="Johannesson H."/>
        </authorList>
    </citation>
    <scope>NUCLEOTIDE SEQUENCE</scope>
    <source>
        <strain evidence="9">CBS 118394</strain>
    </source>
</reference>
<keyword evidence="10" id="KW-1185">Reference proteome</keyword>
<keyword evidence="4 7" id="KW-0472">Membrane</keyword>
<evidence type="ECO:0000259" key="8">
    <source>
        <dbReference type="Pfam" id="PF20684"/>
    </source>
</evidence>
<evidence type="ECO:0000256" key="5">
    <source>
        <dbReference type="ARBA" id="ARBA00038359"/>
    </source>
</evidence>
<reference evidence="9" key="2">
    <citation type="submission" date="2023-06" db="EMBL/GenBank/DDBJ databases">
        <authorList>
            <consortium name="Lawrence Berkeley National Laboratory"/>
            <person name="Haridas S."/>
            <person name="Hensen N."/>
            <person name="Bonometti L."/>
            <person name="Westerberg I."/>
            <person name="Brannstrom I.O."/>
            <person name="Guillou S."/>
            <person name="Cros-Aarteil S."/>
            <person name="Calhoun S."/>
            <person name="Kuo A."/>
            <person name="Mondo S."/>
            <person name="Pangilinan J."/>
            <person name="Riley R."/>
            <person name="Labutti K."/>
            <person name="Andreopoulos B."/>
            <person name="Lipzen A."/>
            <person name="Chen C."/>
            <person name="Yanf M."/>
            <person name="Daum C."/>
            <person name="Ng V."/>
            <person name="Clum A."/>
            <person name="Steindorff A."/>
            <person name="Ohm R."/>
            <person name="Martin F."/>
            <person name="Silar P."/>
            <person name="Natvig D."/>
            <person name="Lalanne C."/>
            <person name="Gautier V."/>
            <person name="Ament-Velasquez S.L."/>
            <person name="Kruys A."/>
            <person name="Hutchinson M.I."/>
            <person name="Powell A.J."/>
            <person name="Barry K."/>
            <person name="Miller A.N."/>
            <person name="Grigoriev I.V."/>
            <person name="Debuchy R."/>
            <person name="Gladieux P."/>
            <person name="Thoren M.H."/>
            <person name="Johannesson H."/>
        </authorList>
    </citation>
    <scope>NUCLEOTIDE SEQUENCE</scope>
    <source>
        <strain evidence="9">CBS 118394</strain>
    </source>
</reference>
<evidence type="ECO:0000313" key="9">
    <source>
        <dbReference type="EMBL" id="KAK3326508.1"/>
    </source>
</evidence>
<feature type="transmembrane region" description="Helical" evidence="7">
    <location>
        <begin position="141"/>
        <end position="163"/>
    </location>
</feature>
<dbReference type="PANTHER" id="PTHR33048">
    <property type="entry name" value="PTH11-LIKE INTEGRAL MEMBRANE PROTEIN (AFU_ORTHOLOGUE AFUA_5G11245)"/>
    <property type="match status" value="1"/>
</dbReference>
<comment type="caution">
    <text evidence="9">The sequence shown here is derived from an EMBL/GenBank/DDBJ whole genome shotgun (WGS) entry which is preliminary data.</text>
</comment>
<dbReference type="Proteomes" id="UP001283341">
    <property type="component" value="Unassembled WGS sequence"/>
</dbReference>
<evidence type="ECO:0000256" key="3">
    <source>
        <dbReference type="ARBA" id="ARBA00022989"/>
    </source>
</evidence>
<evidence type="ECO:0000256" key="6">
    <source>
        <dbReference type="SAM" id="MobiDB-lite"/>
    </source>
</evidence>
<gene>
    <name evidence="9" type="ORF">B0H66DRAFT_551114</name>
</gene>
<dbReference type="AlphaFoldDB" id="A0AAE0MCC6"/>
<accession>A0AAE0MCC6</accession>
<organism evidence="9 10">
    <name type="scientific">Apodospora peruviana</name>
    <dbReference type="NCBI Taxonomy" id="516989"/>
    <lineage>
        <taxon>Eukaryota</taxon>
        <taxon>Fungi</taxon>
        <taxon>Dikarya</taxon>
        <taxon>Ascomycota</taxon>
        <taxon>Pezizomycotina</taxon>
        <taxon>Sordariomycetes</taxon>
        <taxon>Sordariomycetidae</taxon>
        <taxon>Sordariales</taxon>
        <taxon>Lasiosphaeriaceae</taxon>
        <taxon>Apodospora</taxon>
    </lineage>
</organism>
<dbReference type="InterPro" id="IPR052337">
    <property type="entry name" value="SAT4-like"/>
</dbReference>
<feature type="transmembrane region" description="Helical" evidence="7">
    <location>
        <begin position="228"/>
        <end position="248"/>
    </location>
</feature>
<feature type="transmembrane region" description="Helical" evidence="7">
    <location>
        <begin position="260"/>
        <end position="285"/>
    </location>
</feature>
<evidence type="ECO:0000256" key="4">
    <source>
        <dbReference type="ARBA" id="ARBA00023136"/>
    </source>
</evidence>
<feature type="transmembrane region" description="Helical" evidence="7">
    <location>
        <begin position="63"/>
        <end position="80"/>
    </location>
</feature>
<feature type="compositionally biased region" description="Polar residues" evidence="6">
    <location>
        <begin position="336"/>
        <end position="346"/>
    </location>
</feature>
<sequence>MEFNLDGPTIPPPEGLVPTLDNPPNGNHAAIAIITICVILTAVCYPVRFYAKYLNEHIGVADYLSFVAFPLFWVYVYFSYRLSWTPGYLIHMWDIRLGEIANFTYVCFVATLLYLWIIALVKCAILLEWTSIFAPDGKHSFFAWACYAACGTIALLSAIIFIMDLVNCTPFEGNWNPLVPGGAVCRFAIPEFGLASSVTNLLLDMVPLVLAQRVIWGLRMSWKRKLGISAVFLIGILACVAGIVRLYYATRFYSSNDTSYFFSIMALCSLCETTCAHLVLCVPFCPKAMTGLQKSRAVTELKKYMSLPSYATGTTKNSDAGGAFQDSRGMELHPFSNKSTPVNRTLGSAPGSRRDEPKCSEDSDKAVYQWNPV</sequence>
<evidence type="ECO:0000256" key="2">
    <source>
        <dbReference type="ARBA" id="ARBA00022692"/>
    </source>
</evidence>
<dbReference type="Pfam" id="PF20684">
    <property type="entry name" value="Fung_rhodopsin"/>
    <property type="match status" value="1"/>
</dbReference>
<feature type="transmembrane region" description="Helical" evidence="7">
    <location>
        <begin position="29"/>
        <end position="51"/>
    </location>
</feature>
<proteinExistence type="inferred from homology"/>